<proteinExistence type="predicted"/>
<dbReference type="EMBL" id="JARJCW010000137">
    <property type="protein sequence ID" value="KAJ7191140.1"/>
    <property type="molecule type" value="Genomic_DNA"/>
</dbReference>
<feature type="non-terminal residue" evidence="2">
    <location>
        <position position="157"/>
    </location>
</feature>
<name>A0AAD6USG1_9AGAR</name>
<sequence>MQTDNTRASTPPYRRQRGDAGSATKNRETPRHQSSAKTDSEWLEPLLQAMKMGAAAGELTSIPYVKGAFGIVVLFLETVDNMKKNQDLLRELSENIVKVMHIIQYALSLHQGSTADKLREHCMVFQKLMDNILDGINQMQAKSIGFRGHLRDFFKSA</sequence>
<accession>A0AAD6USG1</accession>
<dbReference type="AlphaFoldDB" id="A0AAD6USG1"/>
<dbReference type="InterPro" id="IPR036537">
    <property type="entry name" value="Adaptor_Cbl_N_dom_sf"/>
</dbReference>
<reference evidence="2" key="1">
    <citation type="submission" date="2023-03" db="EMBL/GenBank/DDBJ databases">
        <title>Massive genome expansion in bonnet fungi (Mycena s.s.) driven by repeated elements and novel gene families across ecological guilds.</title>
        <authorList>
            <consortium name="Lawrence Berkeley National Laboratory"/>
            <person name="Harder C.B."/>
            <person name="Miyauchi S."/>
            <person name="Viragh M."/>
            <person name="Kuo A."/>
            <person name="Thoen E."/>
            <person name="Andreopoulos B."/>
            <person name="Lu D."/>
            <person name="Skrede I."/>
            <person name="Drula E."/>
            <person name="Henrissat B."/>
            <person name="Morin E."/>
            <person name="Kohler A."/>
            <person name="Barry K."/>
            <person name="LaButti K."/>
            <person name="Morin E."/>
            <person name="Salamov A."/>
            <person name="Lipzen A."/>
            <person name="Mereny Z."/>
            <person name="Hegedus B."/>
            <person name="Baldrian P."/>
            <person name="Stursova M."/>
            <person name="Weitz H."/>
            <person name="Taylor A."/>
            <person name="Grigoriev I.V."/>
            <person name="Nagy L.G."/>
            <person name="Martin F."/>
            <person name="Kauserud H."/>
        </authorList>
    </citation>
    <scope>NUCLEOTIDE SEQUENCE</scope>
    <source>
        <strain evidence="2">9144</strain>
    </source>
</reference>
<dbReference type="Proteomes" id="UP001219525">
    <property type="component" value="Unassembled WGS sequence"/>
</dbReference>
<dbReference type="GO" id="GO:0007166">
    <property type="term" value="P:cell surface receptor signaling pathway"/>
    <property type="evidence" value="ECO:0007669"/>
    <property type="project" value="InterPro"/>
</dbReference>
<protein>
    <submittedName>
        <fullName evidence="2">Uncharacterized protein</fullName>
    </submittedName>
</protein>
<gene>
    <name evidence="2" type="ORF">GGX14DRAFT_481885</name>
</gene>
<dbReference type="Gene3D" id="1.20.930.20">
    <property type="entry name" value="Adaptor protein Cbl, N-terminal domain"/>
    <property type="match status" value="1"/>
</dbReference>
<comment type="caution">
    <text evidence="2">The sequence shown here is derived from an EMBL/GenBank/DDBJ whole genome shotgun (WGS) entry which is preliminary data.</text>
</comment>
<evidence type="ECO:0000313" key="2">
    <source>
        <dbReference type="EMBL" id="KAJ7191140.1"/>
    </source>
</evidence>
<feature type="region of interest" description="Disordered" evidence="1">
    <location>
        <begin position="1"/>
        <end position="40"/>
    </location>
</feature>
<evidence type="ECO:0000313" key="3">
    <source>
        <dbReference type="Proteomes" id="UP001219525"/>
    </source>
</evidence>
<keyword evidence="3" id="KW-1185">Reference proteome</keyword>
<evidence type="ECO:0000256" key="1">
    <source>
        <dbReference type="SAM" id="MobiDB-lite"/>
    </source>
</evidence>
<organism evidence="2 3">
    <name type="scientific">Mycena pura</name>
    <dbReference type="NCBI Taxonomy" id="153505"/>
    <lineage>
        <taxon>Eukaryota</taxon>
        <taxon>Fungi</taxon>
        <taxon>Dikarya</taxon>
        <taxon>Basidiomycota</taxon>
        <taxon>Agaricomycotina</taxon>
        <taxon>Agaricomycetes</taxon>
        <taxon>Agaricomycetidae</taxon>
        <taxon>Agaricales</taxon>
        <taxon>Marasmiineae</taxon>
        <taxon>Mycenaceae</taxon>
        <taxon>Mycena</taxon>
    </lineage>
</organism>